<evidence type="ECO:0000313" key="2">
    <source>
        <dbReference type="Proteomes" id="UP000477651"/>
    </source>
</evidence>
<keyword evidence="2" id="KW-1185">Reference proteome</keyword>
<comment type="caution">
    <text evidence="1">The sequence shown here is derived from an EMBL/GenBank/DDBJ whole genome shotgun (WGS) entry which is preliminary data.</text>
</comment>
<dbReference type="RefSeq" id="WP_159991822.1">
    <property type="nucleotide sequence ID" value="NZ_CP047165.1"/>
</dbReference>
<organism evidence="1 2">
    <name type="scientific">Pelistega ratti</name>
    <dbReference type="NCBI Taxonomy" id="2652177"/>
    <lineage>
        <taxon>Bacteria</taxon>
        <taxon>Pseudomonadati</taxon>
        <taxon>Pseudomonadota</taxon>
        <taxon>Betaproteobacteria</taxon>
        <taxon>Burkholderiales</taxon>
        <taxon>Alcaligenaceae</taxon>
        <taxon>Pelistega</taxon>
    </lineage>
</organism>
<reference evidence="1 2" key="1">
    <citation type="submission" date="2020-02" db="EMBL/GenBank/DDBJ databases">
        <title>Pelistega sp. NLN82 were isolated from wild rodents of the Hainan Island.</title>
        <authorList>
            <person name="Niu N."/>
            <person name="Zhou J."/>
        </authorList>
    </citation>
    <scope>NUCLEOTIDE SEQUENCE [LARGE SCALE GENOMIC DNA]</scope>
    <source>
        <strain evidence="1 2">NLN82</strain>
    </source>
</reference>
<evidence type="ECO:0000313" key="1">
    <source>
        <dbReference type="EMBL" id="NEN76314.1"/>
    </source>
</evidence>
<dbReference type="Proteomes" id="UP000477651">
    <property type="component" value="Unassembled WGS sequence"/>
</dbReference>
<accession>A0A6L9Y9A9</accession>
<protein>
    <submittedName>
        <fullName evidence="1">Uncharacterized protein</fullName>
    </submittedName>
</protein>
<proteinExistence type="predicted"/>
<dbReference type="AlphaFoldDB" id="A0A6L9Y9A9"/>
<name>A0A6L9Y9A9_9BURK</name>
<dbReference type="EMBL" id="JAAGYR010000016">
    <property type="protein sequence ID" value="NEN76314.1"/>
    <property type="molecule type" value="Genomic_DNA"/>
</dbReference>
<gene>
    <name evidence="1" type="ORF">F9B74_08260</name>
</gene>
<sequence length="213" mass="25347">MQLTQLEQIYKQNKEHYSDNFRLRIHRSLSWLKQAEQTEELDFKFIALWVSFNAAYAQEIDDKLSEKIAFNELIFRICEFDKNQKIYHLIWHTFSGSIRTLLDNPYIFQPFWDFHNNKITEQEWLSNFKQSKKSLQYALSNQDTAKILIILCQRLYTLRNQILHGSSTFNSSVNRSQVKDACAILTTLMPLILNIMIDNPNEIDWGKPFYPVV</sequence>